<dbReference type="PRINTS" id="PR00862">
    <property type="entry name" value="PROLIGOPTASE"/>
</dbReference>
<dbReference type="Gene3D" id="3.40.50.1820">
    <property type="entry name" value="alpha/beta hydrolase"/>
    <property type="match status" value="1"/>
</dbReference>
<dbReference type="PANTHER" id="PTHR42881:SF2">
    <property type="entry name" value="PROLYL ENDOPEPTIDASE"/>
    <property type="match status" value="1"/>
</dbReference>
<evidence type="ECO:0000256" key="5">
    <source>
        <dbReference type="ARBA" id="ARBA00022825"/>
    </source>
</evidence>
<comment type="caution">
    <text evidence="8">The sequence shown here is derived from an EMBL/GenBank/DDBJ whole genome shotgun (WGS) entry which is preliminary data.</text>
</comment>
<keyword evidence="3" id="KW-0645">Protease</keyword>
<keyword evidence="5" id="KW-0720">Serine protease</keyword>
<dbReference type="Proteomes" id="UP000530928">
    <property type="component" value="Unassembled WGS sequence"/>
</dbReference>
<evidence type="ECO:0000256" key="3">
    <source>
        <dbReference type="ARBA" id="ARBA00022670"/>
    </source>
</evidence>
<organism evidence="8 9">
    <name type="scientific">Nonomuraea soli</name>
    <dbReference type="NCBI Taxonomy" id="1032476"/>
    <lineage>
        <taxon>Bacteria</taxon>
        <taxon>Bacillati</taxon>
        <taxon>Actinomycetota</taxon>
        <taxon>Actinomycetes</taxon>
        <taxon>Streptosporangiales</taxon>
        <taxon>Streptosporangiaceae</taxon>
        <taxon>Nonomuraea</taxon>
    </lineage>
</organism>
<dbReference type="RefSeq" id="WP_312894471.1">
    <property type="nucleotide sequence ID" value="NZ_BAABAM010000002.1"/>
</dbReference>
<evidence type="ECO:0000256" key="2">
    <source>
        <dbReference type="ARBA" id="ARBA00011897"/>
    </source>
</evidence>
<dbReference type="InterPro" id="IPR029058">
    <property type="entry name" value="AB_hydrolase_fold"/>
</dbReference>
<comment type="catalytic activity">
    <reaction evidence="1">
        <text>Hydrolysis of Pro-|-Xaa &gt;&gt; Ala-|-Xaa in oligopeptides.</text>
        <dbReference type="EC" id="3.4.21.26"/>
    </reaction>
</comment>
<sequence length="603" mass="66989">MNDPFRWLEDPSSRETRDWSLRQDDIWHRHVHRLEWREEAMAQIRAMSAAGEVSAPMWRGEHQFITRRAAWQDHAVLYRDDKALIDPNLLDPSGATVLDDWQPDLEGRQVAFQLSRGGDERSALYVVDADTGQIVDGPVHECRYSPVAWLPDGKAFYYVRQGAVWLRRIGGPEERVCKGQGIGLSRDGRWLVVAQDRDVRIIDLPESTTQAVQEGVQARTVAAVGPDGRLYVATDRDAPLGRLCVADPEHPAEWRELVPQDPEAVFAGFAVLETRLLVAWLRDAVSEVTVHDLESGARIGEVPLPGPGSVGPISVRGDEAWFVYTDYVTPSTVLRYPGETPIMETEIHTERVEAISADGTRVPVLVLSRPGDSGPRPTILYGYGGFGIPLTPAYSTYILPWVLSGGVFALAGVRGGGERGEEWHRQGMRADKQNSFDDFVASASLLIEGGWTTPSLLGACGESNGGLLVGAAITQRPELFGAAVMSAAVLDMARYELFGMGASWRQEYGSADVPEELEWLMAYSPYHHVRPGVRYPATLFTVFEGDTRVDPMHARKMYAAMMESGAEHVYLRRERHVGHGRRAYSRGVELAADLLAFFRHHLR</sequence>
<dbReference type="SUPFAM" id="SSF50993">
    <property type="entry name" value="Peptidase/esterase 'gauge' domain"/>
    <property type="match status" value="1"/>
</dbReference>
<dbReference type="GO" id="GO:0005829">
    <property type="term" value="C:cytosol"/>
    <property type="evidence" value="ECO:0007669"/>
    <property type="project" value="TreeGrafter"/>
</dbReference>
<dbReference type="InterPro" id="IPR001375">
    <property type="entry name" value="Peptidase_S9_cat"/>
</dbReference>
<dbReference type="GO" id="GO:0006508">
    <property type="term" value="P:proteolysis"/>
    <property type="evidence" value="ECO:0007669"/>
    <property type="project" value="UniProtKB-KW"/>
</dbReference>
<reference evidence="8 9" key="1">
    <citation type="submission" date="2020-07" db="EMBL/GenBank/DDBJ databases">
        <title>Genomic Encyclopedia of Type Strains, Phase IV (KMG-IV): sequencing the most valuable type-strain genomes for metagenomic binning, comparative biology and taxonomic classification.</title>
        <authorList>
            <person name="Goeker M."/>
        </authorList>
    </citation>
    <scope>NUCLEOTIDE SEQUENCE [LARGE SCALE GENOMIC DNA]</scope>
    <source>
        <strain evidence="8 9">DSM 45533</strain>
    </source>
</reference>
<proteinExistence type="predicted"/>
<dbReference type="InterPro" id="IPR023302">
    <property type="entry name" value="Pept_S9A_N"/>
</dbReference>
<evidence type="ECO:0000259" key="6">
    <source>
        <dbReference type="Pfam" id="PF00326"/>
    </source>
</evidence>
<dbReference type="SUPFAM" id="SSF53474">
    <property type="entry name" value="alpha/beta-Hydrolases"/>
    <property type="match status" value="1"/>
</dbReference>
<dbReference type="Pfam" id="PF02897">
    <property type="entry name" value="Peptidase_S9_N"/>
    <property type="match status" value="1"/>
</dbReference>
<protein>
    <recommendedName>
        <fullName evidence="2">prolyl oligopeptidase</fullName>
        <ecNumber evidence="2">3.4.21.26</ecNumber>
    </recommendedName>
</protein>
<dbReference type="GO" id="GO:0070012">
    <property type="term" value="F:oligopeptidase activity"/>
    <property type="evidence" value="ECO:0007669"/>
    <property type="project" value="TreeGrafter"/>
</dbReference>
<evidence type="ECO:0000256" key="1">
    <source>
        <dbReference type="ARBA" id="ARBA00001070"/>
    </source>
</evidence>
<dbReference type="PANTHER" id="PTHR42881">
    <property type="entry name" value="PROLYL ENDOPEPTIDASE"/>
    <property type="match status" value="1"/>
</dbReference>
<evidence type="ECO:0000313" key="9">
    <source>
        <dbReference type="Proteomes" id="UP000530928"/>
    </source>
</evidence>
<dbReference type="InterPro" id="IPR002470">
    <property type="entry name" value="Peptidase_S9A"/>
</dbReference>
<feature type="domain" description="Peptidase S9 prolyl oligopeptidase catalytic" evidence="6">
    <location>
        <begin position="400"/>
        <end position="602"/>
    </location>
</feature>
<keyword evidence="4 8" id="KW-0378">Hydrolase</keyword>
<accession>A0A7W0CJB4</accession>
<dbReference type="EMBL" id="JACDUR010000003">
    <property type="protein sequence ID" value="MBA2892264.1"/>
    <property type="molecule type" value="Genomic_DNA"/>
</dbReference>
<dbReference type="InterPro" id="IPR051167">
    <property type="entry name" value="Prolyl_oligopep/macrocyclase"/>
</dbReference>
<dbReference type="EC" id="3.4.21.26" evidence="2"/>
<evidence type="ECO:0000259" key="7">
    <source>
        <dbReference type="Pfam" id="PF02897"/>
    </source>
</evidence>
<dbReference type="Gene3D" id="2.130.10.120">
    <property type="entry name" value="Prolyl oligopeptidase, N-terminal domain"/>
    <property type="match status" value="1"/>
</dbReference>
<dbReference type="GO" id="GO:0004252">
    <property type="term" value="F:serine-type endopeptidase activity"/>
    <property type="evidence" value="ECO:0007669"/>
    <property type="project" value="UniProtKB-EC"/>
</dbReference>
<evidence type="ECO:0000256" key="4">
    <source>
        <dbReference type="ARBA" id="ARBA00022801"/>
    </source>
</evidence>
<dbReference type="Pfam" id="PF00326">
    <property type="entry name" value="Peptidase_S9"/>
    <property type="match status" value="1"/>
</dbReference>
<name>A0A7W0CJB4_9ACTN</name>
<keyword evidence="9" id="KW-1185">Reference proteome</keyword>
<evidence type="ECO:0000313" key="8">
    <source>
        <dbReference type="EMBL" id="MBA2892264.1"/>
    </source>
</evidence>
<dbReference type="AlphaFoldDB" id="A0A7W0CJB4"/>
<gene>
    <name evidence="8" type="ORF">HNR30_003605</name>
</gene>
<feature type="domain" description="Peptidase S9A N-terminal" evidence="7">
    <location>
        <begin position="2"/>
        <end position="336"/>
    </location>
</feature>